<dbReference type="PANTHER" id="PTHR33064">
    <property type="entry name" value="POL PROTEIN"/>
    <property type="match status" value="1"/>
</dbReference>
<feature type="non-terminal residue" evidence="2">
    <location>
        <position position="1"/>
    </location>
</feature>
<dbReference type="InterPro" id="IPR051320">
    <property type="entry name" value="Viral_Replic_Matur_Polypro"/>
</dbReference>
<dbReference type="InterPro" id="IPR043128">
    <property type="entry name" value="Rev_trsase/Diguanyl_cyclase"/>
</dbReference>
<protein>
    <submittedName>
        <fullName evidence="2">Retrovirus-related Pol polyprotein from transposon 297</fullName>
    </submittedName>
</protein>
<feature type="domain" description="Reverse transcriptase/retrotransposon-derived protein RNase H-like" evidence="1">
    <location>
        <begin position="47"/>
        <end position="112"/>
    </location>
</feature>
<evidence type="ECO:0000259" key="1">
    <source>
        <dbReference type="Pfam" id="PF17919"/>
    </source>
</evidence>
<comment type="caution">
    <text evidence="2">The sequence shown here is derived from an EMBL/GenBank/DDBJ whole genome shotgun (WGS) entry which is preliminary data.</text>
</comment>
<reference evidence="2" key="1">
    <citation type="submission" date="2020-08" db="EMBL/GenBank/DDBJ databases">
        <title>Multicomponent nature underlies the extraordinary mechanical properties of spider dragline silk.</title>
        <authorList>
            <person name="Kono N."/>
            <person name="Nakamura H."/>
            <person name="Mori M."/>
            <person name="Yoshida Y."/>
            <person name="Ohtoshi R."/>
            <person name="Malay A.D."/>
            <person name="Moran D.A.P."/>
            <person name="Tomita M."/>
            <person name="Numata K."/>
            <person name="Arakawa K."/>
        </authorList>
    </citation>
    <scope>NUCLEOTIDE SEQUENCE</scope>
</reference>
<evidence type="ECO:0000313" key="2">
    <source>
        <dbReference type="EMBL" id="GFT86731.1"/>
    </source>
</evidence>
<dbReference type="EMBL" id="BMAW01073197">
    <property type="protein sequence ID" value="GFT86731.1"/>
    <property type="molecule type" value="Genomic_DNA"/>
</dbReference>
<dbReference type="Gene3D" id="3.10.20.370">
    <property type="match status" value="1"/>
</dbReference>
<keyword evidence="3" id="KW-1185">Reference proteome</keyword>
<dbReference type="AlphaFoldDB" id="A0A8X6PVT7"/>
<accession>A0A8X6PVT7</accession>
<name>A0A8X6PVT7_NEPPI</name>
<dbReference type="InterPro" id="IPR041577">
    <property type="entry name" value="RT_RNaseH_2"/>
</dbReference>
<dbReference type="OrthoDB" id="6428789at2759"/>
<dbReference type="PANTHER" id="PTHR33064:SF29">
    <property type="entry name" value="PEPTIDASE A2 DOMAIN-CONTAINING PROTEIN-RELATED"/>
    <property type="match status" value="1"/>
</dbReference>
<dbReference type="Pfam" id="PF17919">
    <property type="entry name" value="RT_RNaseH_2"/>
    <property type="match status" value="1"/>
</dbReference>
<gene>
    <name evidence="2" type="primary">pol_1161</name>
    <name evidence="2" type="ORF">NPIL_230941</name>
</gene>
<dbReference type="GO" id="GO:0071897">
    <property type="term" value="P:DNA biosynthetic process"/>
    <property type="evidence" value="ECO:0007669"/>
    <property type="project" value="UniProtKB-ARBA"/>
</dbReference>
<dbReference type="Gene3D" id="3.30.70.270">
    <property type="match status" value="1"/>
</dbReference>
<organism evidence="2 3">
    <name type="scientific">Nephila pilipes</name>
    <name type="common">Giant wood spider</name>
    <name type="synonym">Nephila maculata</name>
    <dbReference type="NCBI Taxonomy" id="299642"/>
    <lineage>
        <taxon>Eukaryota</taxon>
        <taxon>Metazoa</taxon>
        <taxon>Ecdysozoa</taxon>
        <taxon>Arthropoda</taxon>
        <taxon>Chelicerata</taxon>
        <taxon>Arachnida</taxon>
        <taxon>Araneae</taxon>
        <taxon>Araneomorphae</taxon>
        <taxon>Entelegynae</taxon>
        <taxon>Araneoidea</taxon>
        <taxon>Nephilidae</taxon>
        <taxon>Nephila</taxon>
    </lineage>
</organism>
<dbReference type="InterPro" id="IPR043502">
    <property type="entry name" value="DNA/RNA_pol_sf"/>
</dbReference>
<dbReference type="Proteomes" id="UP000887013">
    <property type="component" value="Unassembled WGS sequence"/>
</dbReference>
<sequence length="221" mass="24799">METVLRGLPSEACLVYLDDIIIVGKTFEEHLTRPLHKLTETKSNFNWTEDCQKSFNSLKQALTTSPVLTYPRTDEDFILDTDASNEGIGAVLSQKIGNEECVIAYFSKSLGHSVIHKDLNVLGKTHTAFSSTNYKIGSLTMKTHESKLNFLFLDNGFQIFKNPVITAFIFKHSTDSLFSSGRQCSRGSMATATDLFRINPPKALSFRGFYTHGCRYLFCSL</sequence>
<dbReference type="SUPFAM" id="SSF56672">
    <property type="entry name" value="DNA/RNA polymerases"/>
    <property type="match status" value="1"/>
</dbReference>
<evidence type="ECO:0000313" key="3">
    <source>
        <dbReference type="Proteomes" id="UP000887013"/>
    </source>
</evidence>
<proteinExistence type="predicted"/>